<accession>A0A511Z133</accession>
<dbReference type="InterPro" id="IPR036390">
    <property type="entry name" value="WH_DNA-bd_sf"/>
</dbReference>
<dbReference type="Pfam" id="PF12840">
    <property type="entry name" value="HTH_20"/>
    <property type="match status" value="1"/>
</dbReference>
<dbReference type="CDD" id="cd00090">
    <property type="entry name" value="HTH_ARSR"/>
    <property type="match status" value="1"/>
</dbReference>
<keyword evidence="2" id="KW-1185">Reference proteome</keyword>
<dbReference type="EMBL" id="BJYK01000009">
    <property type="protein sequence ID" value="GEN81143.1"/>
    <property type="molecule type" value="Genomic_DNA"/>
</dbReference>
<name>A0A511Z133_9CELL</name>
<dbReference type="SUPFAM" id="SSF46785">
    <property type="entry name" value="Winged helix' DNA-binding domain"/>
    <property type="match status" value="1"/>
</dbReference>
<organism evidence="1 2">
    <name type="scientific">Actinotalea fermentans</name>
    <dbReference type="NCBI Taxonomy" id="43671"/>
    <lineage>
        <taxon>Bacteria</taxon>
        <taxon>Bacillati</taxon>
        <taxon>Actinomycetota</taxon>
        <taxon>Actinomycetes</taxon>
        <taxon>Micrococcales</taxon>
        <taxon>Cellulomonadaceae</taxon>
        <taxon>Actinotalea</taxon>
    </lineage>
</organism>
<sequence length="235" mass="24039">MRGVGALADPARLELYRLVVAADDAVSREQAATALGLPAHQVRFHLDRLVADGLLEVEYRRLTGRSGPGAGRPAKLYRRSAREVVVSLPERRYDLAGHLMAEAIDAATSSGVPVDEALRASATAHGRALAVRASAAAGEDEPPAPDLPAVLAALAAEGYEPRASGGEVTLANCPFHALMREHTALVCGMNLALLSGFGEAFGCAARLDPGPGRCCVVLTVPGAPAGGALPAGAVG</sequence>
<dbReference type="Proteomes" id="UP000321484">
    <property type="component" value="Unassembled WGS sequence"/>
</dbReference>
<dbReference type="InterPro" id="IPR011991">
    <property type="entry name" value="ArsR-like_HTH"/>
</dbReference>
<evidence type="ECO:0000313" key="1">
    <source>
        <dbReference type="EMBL" id="GEN81143.1"/>
    </source>
</evidence>
<dbReference type="Gene3D" id="1.10.10.10">
    <property type="entry name" value="Winged helix-like DNA-binding domain superfamily/Winged helix DNA-binding domain"/>
    <property type="match status" value="1"/>
</dbReference>
<dbReference type="AlphaFoldDB" id="A0A511Z133"/>
<protein>
    <submittedName>
        <fullName evidence="1">Transcriptional regulator</fullName>
    </submittedName>
</protein>
<reference evidence="1 2" key="1">
    <citation type="submission" date="2019-07" db="EMBL/GenBank/DDBJ databases">
        <title>Whole genome shotgun sequence of Actinotalea fermentans NBRC 105374.</title>
        <authorList>
            <person name="Hosoyama A."/>
            <person name="Uohara A."/>
            <person name="Ohji S."/>
            <person name="Ichikawa N."/>
        </authorList>
    </citation>
    <scope>NUCLEOTIDE SEQUENCE [LARGE SCALE GENOMIC DNA]</scope>
    <source>
        <strain evidence="1 2">NBRC 105374</strain>
    </source>
</reference>
<proteinExistence type="predicted"/>
<comment type="caution">
    <text evidence="1">The sequence shown here is derived from an EMBL/GenBank/DDBJ whole genome shotgun (WGS) entry which is preliminary data.</text>
</comment>
<dbReference type="InterPro" id="IPR036388">
    <property type="entry name" value="WH-like_DNA-bd_sf"/>
</dbReference>
<gene>
    <name evidence="1" type="ORF">AFE02nite_28770</name>
</gene>
<evidence type="ECO:0000313" key="2">
    <source>
        <dbReference type="Proteomes" id="UP000321484"/>
    </source>
</evidence>